<dbReference type="Proteomes" id="UP000233276">
    <property type="component" value="Chromosome"/>
</dbReference>
<comment type="similarity">
    <text evidence="1">Belongs to the glycosyl hydrolase 13 family.</text>
</comment>
<evidence type="ECO:0000256" key="1">
    <source>
        <dbReference type="ARBA" id="ARBA00008061"/>
    </source>
</evidence>
<evidence type="ECO:0000313" key="4">
    <source>
        <dbReference type="EMBL" id="AUG28213.1"/>
    </source>
</evidence>
<dbReference type="AlphaFoldDB" id="A0A2K9DUC7"/>
<dbReference type="FunFam" id="3.90.400.10:FF:000001">
    <property type="entry name" value="Maltase A3, isoform A"/>
    <property type="match status" value="1"/>
</dbReference>
<dbReference type="CDD" id="cd11332">
    <property type="entry name" value="AmyAc_OligoGlu_TS"/>
    <property type="match status" value="1"/>
</dbReference>
<dbReference type="RefSeq" id="WP_101305282.1">
    <property type="nucleotide sequence ID" value="NZ_CP025299.1"/>
</dbReference>
<dbReference type="PANTHER" id="PTHR10357:SF179">
    <property type="entry name" value="NEUTRAL AND BASIC AMINO ACID TRANSPORT PROTEIN RBAT"/>
    <property type="match status" value="1"/>
</dbReference>
<dbReference type="Gene3D" id="3.20.20.80">
    <property type="entry name" value="Glycosidases"/>
    <property type="match status" value="1"/>
</dbReference>
<dbReference type="InterPro" id="IPR017853">
    <property type="entry name" value="GH"/>
</dbReference>
<keyword evidence="2" id="KW-0325">Glycoprotein</keyword>
<dbReference type="EMBL" id="CP025299">
    <property type="protein sequence ID" value="AUG28213.1"/>
    <property type="molecule type" value="Genomic_DNA"/>
</dbReference>
<name>A0A2K9DUC7_9MICO</name>
<dbReference type="SMART" id="SM00642">
    <property type="entry name" value="Aamy"/>
    <property type="match status" value="1"/>
</dbReference>
<evidence type="ECO:0000313" key="5">
    <source>
        <dbReference type="Proteomes" id="UP000233276"/>
    </source>
</evidence>
<dbReference type="Gene3D" id="3.90.400.10">
    <property type="entry name" value="Oligo-1,6-glucosidase, Domain 2"/>
    <property type="match status" value="1"/>
</dbReference>
<organism evidence="4 5">
    <name type="scientific">Microbacterium hominis</name>
    <dbReference type="NCBI Taxonomy" id="162426"/>
    <lineage>
        <taxon>Bacteria</taxon>
        <taxon>Bacillati</taxon>
        <taxon>Actinomycetota</taxon>
        <taxon>Actinomycetes</taxon>
        <taxon>Micrococcales</taxon>
        <taxon>Microbacteriaceae</taxon>
        <taxon>Microbacterium</taxon>
    </lineage>
</organism>
<sequence length="560" mass="61194">MTSQLTSSLPDIGESRPGAEWWRTAVIYQIYPRSFADASGDGIGDLPGVTAHLDDLRALGVDAVWLSPFYRSPQKDAGYDVADYCDVDPLFGTLADFDAMLAAAHDRGIRVIVDLVPNHSSDRHVWFQEALAAAPGSAARARYLFRDGKGENGELPPNNWESVFGGPAWTRVTEADGTPGQWYLHLFDTSQPDFDWSNPEVQEEFRGILRFWLDRGVDGFRVDVAHGLVKSDGLPDHLPAVDADSMGGSDEDVPYWGQDGVHEIYRDWHRVLAAYDGDRALCAEAWLPTVDRTAEWVRSDEMHQAFNFPYLMTEWDAAAIREVISESLRAFPAVGAPATWVLSNHDVVRHASRLALTAENPQGHGIGPDSPGQPIPEVGLRRARAATAVMLALPGSAYLYQGEELGLPEVIALPPESRQDPTWFRTDGERYGRDGCRVPIPWTSDAPAYGFSPDGQSWLPQPAEWATLARDVQEGDPDSTLWLYRTLLATRRAEGLGGASLEWLDGYGDDVIAFRSGAVTVIANAGTSPVALPSGTVLVASEPFDGAELPADVAVWMLAD</sequence>
<dbReference type="GO" id="GO:0004556">
    <property type="term" value="F:alpha-amylase activity"/>
    <property type="evidence" value="ECO:0007669"/>
    <property type="project" value="TreeGrafter"/>
</dbReference>
<evidence type="ECO:0000259" key="3">
    <source>
        <dbReference type="SMART" id="SM00642"/>
    </source>
</evidence>
<protein>
    <submittedName>
        <fullName evidence="4">Alpha-amylase</fullName>
    </submittedName>
</protein>
<evidence type="ECO:0000256" key="2">
    <source>
        <dbReference type="ARBA" id="ARBA00023180"/>
    </source>
</evidence>
<dbReference type="Pfam" id="PF00128">
    <property type="entry name" value="Alpha-amylase"/>
    <property type="match status" value="1"/>
</dbReference>
<proteinExistence type="inferred from homology"/>
<dbReference type="SUPFAM" id="SSF51445">
    <property type="entry name" value="(Trans)glycosidases"/>
    <property type="match status" value="1"/>
</dbReference>
<feature type="domain" description="Glycosyl hydrolase family 13 catalytic" evidence="3">
    <location>
        <begin position="29"/>
        <end position="437"/>
    </location>
</feature>
<dbReference type="InterPro" id="IPR006047">
    <property type="entry name" value="GH13_cat_dom"/>
</dbReference>
<gene>
    <name evidence="4" type="ORF">CXR34_01220</name>
</gene>
<dbReference type="KEGG" id="mhos:CXR34_01220"/>
<reference evidence="4 5" key="1">
    <citation type="submission" date="2017-12" db="EMBL/GenBank/DDBJ databases">
        <title>Isolation and characterization of estrogens degradatiion strain Microbacterium hominis SJTG1.</title>
        <authorList>
            <person name="Xiong W."/>
            <person name="Yin C."/>
            <person name="Zheng D."/>
            <person name="Liang R."/>
        </authorList>
    </citation>
    <scope>NUCLEOTIDE SEQUENCE [LARGE SCALE GENOMIC DNA]</scope>
    <source>
        <strain evidence="4 5">SJTG1</strain>
    </source>
</reference>
<dbReference type="GO" id="GO:0009313">
    <property type="term" value="P:oligosaccharide catabolic process"/>
    <property type="evidence" value="ECO:0007669"/>
    <property type="project" value="TreeGrafter"/>
</dbReference>
<dbReference type="InterPro" id="IPR045857">
    <property type="entry name" value="O16G_dom_2"/>
</dbReference>
<dbReference type="PANTHER" id="PTHR10357">
    <property type="entry name" value="ALPHA-AMYLASE FAMILY MEMBER"/>
    <property type="match status" value="1"/>
</dbReference>
<accession>A0A2K9DUC7</accession>